<dbReference type="InterPro" id="IPR022346">
    <property type="entry name" value="T2SS_GspH"/>
</dbReference>
<evidence type="ECO:0000256" key="11">
    <source>
        <dbReference type="SAM" id="Phobius"/>
    </source>
</evidence>
<evidence type="ECO:0000256" key="4">
    <source>
        <dbReference type="ARBA" id="ARBA00022481"/>
    </source>
</evidence>
<dbReference type="GO" id="GO:0015628">
    <property type="term" value="P:protein secretion by the type II secretion system"/>
    <property type="evidence" value="ECO:0007669"/>
    <property type="project" value="InterPro"/>
</dbReference>
<dbReference type="RefSeq" id="WP_132496524.1">
    <property type="nucleotide sequence ID" value="NZ_SMAS01000006.1"/>
</dbReference>
<evidence type="ECO:0000256" key="2">
    <source>
        <dbReference type="ARBA" id="ARBA00021549"/>
    </source>
</evidence>
<accession>A0A4R3NGD8</accession>
<dbReference type="Proteomes" id="UP000295055">
    <property type="component" value="Unassembled WGS sequence"/>
</dbReference>
<comment type="caution">
    <text evidence="13">The sequence shown here is derived from an EMBL/GenBank/DDBJ whole genome shotgun (WGS) entry which is preliminary data.</text>
</comment>
<dbReference type="InterPro" id="IPR012902">
    <property type="entry name" value="N_methyl_site"/>
</dbReference>
<dbReference type="SUPFAM" id="SSF54523">
    <property type="entry name" value="Pili subunits"/>
    <property type="match status" value="1"/>
</dbReference>
<evidence type="ECO:0000256" key="3">
    <source>
        <dbReference type="ARBA" id="ARBA00022475"/>
    </source>
</evidence>
<dbReference type="NCBIfam" id="TIGR02532">
    <property type="entry name" value="IV_pilin_GFxxxE"/>
    <property type="match status" value="1"/>
</dbReference>
<feature type="domain" description="General secretion pathway GspH" evidence="12">
    <location>
        <begin position="78"/>
        <end position="157"/>
    </location>
</feature>
<keyword evidence="5" id="KW-0997">Cell inner membrane</keyword>
<evidence type="ECO:0000313" key="13">
    <source>
        <dbReference type="EMBL" id="TCT32742.1"/>
    </source>
</evidence>
<evidence type="ECO:0000256" key="1">
    <source>
        <dbReference type="ARBA" id="ARBA00004377"/>
    </source>
</evidence>
<evidence type="ECO:0000256" key="5">
    <source>
        <dbReference type="ARBA" id="ARBA00022519"/>
    </source>
</evidence>
<dbReference type="Pfam" id="PF12019">
    <property type="entry name" value="GspH"/>
    <property type="match status" value="1"/>
</dbReference>
<dbReference type="InterPro" id="IPR045584">
    <property type="entry name" value="Pilin-like"/>
</dbReference>
<organism evidence="13 14">
    <name type="scientific">Providencia alcalifaciens</name>
    <dbReference type="NCBI Taxonomy" id="126385"/>
    <lineage>
        <taxon>Bacteria</taxon>
        <taxon>Pseudomonadati</taxon>
        <taxon>Pseudomonadota</taxon>
        <taxon>Gammaproteobacteria</taxon>
        <taxon>Enterobacterales</taxon>
        <taxon>Morganellaceae</taxon>
        <taxon>Providencia</taxon>
    </lineage>
</organism>
<proteinExistence type="inferred from homology"/>
<evidence type="ECO:0000256" key="7">
    <source>
        <dbReference type="ARBA" id="ARBA00022989"/>
    </source>
</evidence>
<keyword evidence="6 11" id="KW-0812">Transmembrane</keyword>
<feature type="transmembrane region" description="Helical" evidence="11">
    <location>
        <begin position="22"/>
        <end position="45"/>
    </location>
</feature>
<comment type="similarity">
    <text evidence="9">Belongs to the GSP H family.</text>
</comment>
<dbReference type="Gene3D" id="3.30.700.10">
    <property type="entry name" value="Glycoprotein, Type 4 Pilin"/>
    <property type="match status" value="1"/>
</dbReference>
<dbReference type="GO" id="GO:0015627">
    <property type="term" value="C:type II protein secretion system complex"/>
    <property type="evidence" value="ECO:0007669"/>
    <property type="project" value="InterPro"/>
</dbReference>
<dbReference type="AlphaFoldDB" id="A0A4R3NGD8"/>
<protein>
    <recommendedName>
        <fullName evidence="2">Type II secretion system protein H</fullName>
    </recommendedName>
    <alternativeName>
        <fullName evidence="10">General secretion pathway protein H</fullName>
    </alternativeName>
</protein>
<keyword evidence="8 11" id="KW-0472">Membrane</keyword>
<sequence length="173" mass="19574">MAEQASLIQGKVKWLKSNVDELGFTLIEIMVVLFLCSIVALPAFYQWQQQVKRLQLIDAARQTAEFIYSNLMEGIYLNQHRIMTVSSTSKEWQLVVTDADAAQQISQFKGDKFERIELKHASRQSIHFYGRQGTSSPFRIELSNESDQISVIISSAGRVRSCSQQTLAGVPKC</sequence>
<name>A0A4R3NGD8_9GAMM</name>
<keyword evidence="4" id="KW-0488">Methylation</keyword>
<dbReference type="GO" id="GO:0005886">
    <property type="term" value="C:plasma membrane"/>
    <property type="evidence" value="ECO:0007669"/>
    <property type="project" value="UniProtKB-SubCell"/>
</dbReference>
<evidence type="ECO:0000256" key="10">
    <source>
        <dbReference type="ARBA" id="ARBA00030775"/>
    </source>
</evidence>
<evidence type="ECO:0000256" key="8">
    <source>
        <dbReference type="ARBA" id="ARBA00023136"/>
    </source>
</evidence>
<dbReference type="EMBL" id="SMAS01000006">
    <property type="protein sequence ID" value="TCT32742.1"/>
    <property type="molecule type" value="Genomic_DNA"/>
</dbReference>
<dbReference type="Pfam" id="PF07963">
    <property type="entry name" value="N_methyl"/>
    <property type="match status" value="1"/>
</dbReference>
<evidence type="ECO:0000313" key="14">
    <source>
        <dbReference type="Proteomes" id="UP000295055"/>
    </source>
</evidence>
<keyword evidence="3" id="KW-1003">Cell membrane</keyword>
<evidence type="ECO:0000256" key="9">
    <source>
        <dbReference type="ARBA" id="ARBA00025772"/>
    </source>
</evidence>
<comment type="subcellular location">
    <subcellularLocation>
        <location evidence="1">Cell inner membrane</location>
        <topology evidence="1">Single-pass membrane protein</topology>
    </subcellularLocation>
</comment>
<evidence type="ECO:0000256" key="6">
    <source>
        <dbReference type="ARBA" id="ARBA00022692"/>
    </source>
</evidence>
<keyword evidence="7 11" id="KW-1133">Transmembrane helix</keyword>
<reference evidence="13 14" key="1">
    <citation type="submission" date="2019-03" db="EMBL/GenBank/DDBJ databases">
        <title>Genomic analyses of the natural microbiome of Caenorhabditis elegans.</title>
        <authorList>
            <person name="Samuel B."/>
        </authorList>
    </citation>
    <scope>NUCLEOTIDE SEQUENCE [LARGE SCALE GENOMIC DNA]</scope>
    <source>
        <strain evidence="13 14">JUb102</strain>
    </source>
</reference>
<gene>
    <name evidence="13" type="ORF">EC835_10662</name>
</gene>
<evidence type="ECO:0000259" key="12">
    <source>
        <dbReference type="Pfam" id="PF12019"/>
    </source>
</evidence>
<dbReference type="OrthoDB" id="6454803at2"/>